<dbReference type="Proteomes" id="UP000199650">
    <property type="component" value="Unassembled WGS sequence"/>
</dbReference>
<proteinExistence type="predicted"/>
<accession>A0A1I0Q6R0</accession>
<evidence type="ECO:0000313" key="3">
    <source>
        <dbReference type="Proteomes" id="UP000199650"/>
    </source>
</evidence>
<organism evidence="2 3">
    <name type="scientific">Aliiroseovarius sediminilitoris</name>
    <dbReference type="NCBI Taxonomy" id="1173584"/>
    <lineage>
        <taxon>Bacteria</taxon>
        <taxon>Pseudomonadati</taxon>
        <taxon>Pseudomonadota</taxon>
        <taxon>Alphaproteobacteria</taxon>
        <taxon>Rhodobacterales</taxon>
        <taxon>Paracoccaceae</taxon>
        <taxon>Aliiroseovarius</taxon>
    </lineage>
</organism>
<feature type="transmembrane region" description="Helical" evidence="1">
    <location>
        <begin position="95"/>
        <end position="113"/>
    </location>
</feature>
<name>A0A1I0Q6R0_9RHOB</name>
<keyword evidence="3" id="KW-1185">Reference proteome</keyword>
<keyword evidence="1" id="KW-0472">Membrane</keyword>
<keyword evidence="1" id="KW-0812">Transmembrane</keyword>
<reference evidence="2 3" key="1">
    <citation type="submission" date="2016-10" db="EMBL/GenBank/DDBJ databases">
        <authorList>
            <person name="de Groot N.N."/>
        </authorList>
    </citation>
    <scope>NUCLEOTIDE SEQUENCE [LARGE SCALE GENOMIC DNA]</scope>
    <source>
        <strain evidence="2 3">DSM 29439</strain>
    </source>
</reference>
<feature type="transmembrane region" description="Helical" evidence="1">
    <location>
        <begin position="47"/>
        <end position="66"/>
    </location>
</feature>
<dbReference type="EMBL" id="FOJB01000001">
    <property type="protein sequence ID" value="SEW22504.1"/>
    <property type="molecule type" value="Genomic_DNA"/>
</dbReference>
<feature type="transmembrane region" description="Helical" evidence="1">
    <location>
        <begin position="73"/>
        <end position="89"/>
    </location>
</feature>
<evidence type="ECO:0000313" key="2">
    <source>
        <dbReference type="EMBL" id="SEW22504.1"/>
    </source>
</evidence>
<sequence>MRNAALVLGIIAGIWGMIVGFFGYGYTEVIARMGELPDLAEQVDHPGRIRAFALIAPVLALAGGAMARSVAQVGGILLLLSAAGMYFAFGYGVFTMFPIALAGLGGLLALVAVKPDPH</sequence>
<gene>
    <name evidence="2" type="ORF">SAMN05444851_2273</name>
</gene>
<feature type="transmembrane region" description="Helical" evidence="1">
    <location>
        <begin position="7"/>
        <end position="27"/>
    </location>
</feature>
<dbReference type="RefSeq" id="WP_091430666.1">
    <property type="nucleotide sequence ID" value="NZ_FOJB01000001.1"/>
</dbReference>
<dbReference type="AlphaFoldDB" id="A0A1I0Q6R0"/>
<dbReference type="STRING" id="1173584.SAMN05444851_2273"/>
<dbReference type="OrthoDB" id="7865446at2"/>
<evidence type="ECO:0000256" key="1">
    <source>
        <dbReference type="SAM" id="Phobius"/>
    </source>
</evidence>
<protein>
    <submittedName>
        <fullName evidence="2">Uncharacterized protein</fullName>
    </submittedName>
</protein>
<keyword evidence="1" id="KW-1133">Transmembrane helix</keyword>